<sequence length="247" mass="25966">MVLELWQKTSGTWFNVLTVISGTALGLCLQEILAPALRQIITQGVGLITLFVGFTMAGNLLKIQTHYFDGMLLGLVSMLMGGLLGEWWQIEARLRCLGEQLKGYVQGYGSFTEGFVTASLLFCVGPMALLGCLNNGLTGDSRLLTLKATMDGFAAIALSSRLGVGVGFSGVSILLYQGGLSLAAGFLAQFLPNPTTDPRVLLSTGVGGLMIVGLGLTLLDVAPIRVASFLPSLLLAPLLYHLATGIG</sequence>
<feature type="transmembrane region" description="Helical" evidence="1">
    <location>
        <begin position="226"/>
        <end position="243"/>
    </location>
</feature>
<dbReference type="OrthoDB" id="9797976at2"/>
<proteinExistence type="predicted"/>
<comment type="caution">
    <text evidence="2">The sequence shown here is derived from an EMBL/GenBank/DDBJ whole genome shotgun (WGS) entry which is preliminary data.</text>
</comment>
<feature type="transmembrane region" description="Helical" evidence="1">
    <location>
        <begin position="200"/>
        <end position="219"/>
    </location>
</feature>
<evidence type="ECO:0000313" key="2">
    <source>
        <dbReference type="EMBL" id="KGF73043.1"/>
    </source>
</evidence>
<dbReference type="InterPro" id="IPR007563">
    <property type="entry name" value="DUF554"/>
</dbReference>
<name>A0A098TQD8_9CYAN</name>
<feature type="transmembrane region" description="Helical" evidence="1">
    <location>
        <begin position="12"/>
        <end position="34"/>
    </location>
</feature>
<feature type="transmembrane region" description="Helical" evidence="1">
    <location>
        <begin position="72"/>
        <end position="90"/>
    </location>
</feature>
<dbReference type="PANTHER" id="PTHR36111:SF2">
    <property type="entry name" value="INNER MEMBRANE PROTEIN"/>
    <property type="match status" value="1"/>
</dbReference>
<feature type="transmembrane region" description="Helical" evidence="1">
    <location>
        <begin position="153"/>
        <end position="176"/>
    </location>
</feature>
<dbReference type="PANTHER" id="PTHR36111">
    <property type="entry name" value="INNER MEMBRANE PROTEIN-RELATED"/>
    <property type="match status" value="1"/>
</dbReference>
<evidence type="ECO:0000313" key="3">
    <source>
        <dbReference type="Proteomes" id="UP000030170"/>
    </source>
</evidence>
<evidence type="ECO:0008006" key="4">
    <source>
        <dbReference type="Google" id="ProtNLM"/>
    </source>
</evidence>
<protein>
    <recommendedName>
        <fullName evidence="4">DUF554 domain-containing protein</fullName>
    </recommendedName>
</protein>
<dbReference type="EMBL" id="JJML01000016">
    <property type="protein sequence ID" value="KGF73043.1"/>
    <property type="molecule type" value="Genomic_DNA"/>
</dbReference>
<dbReference type="RefSeq" id="WP_036532395.1">
    <property type="nucleotide sequence ID" value="NZ_JJML01000016.1"/>
</dbReference>
<keyword evidence="3" id="KW-1185">Reference proteome</keyword>
<keyword evidence="1" id="KW-0472">Membrane</keyword>
<evidence type="ECO:0000256" key="1">
    <source>
        <dbReference type="SAM" id="Phobius"/>
    </source>
</evidence>
<dbReference type="AlphaFoldDB" id="A0A098TQD8"/>
<feature type="transmembrane region" description="Helical" evidence="1">
    <location>
        <begin position="40"/>
        <end position="60"/>
    </location>
</feature>
<accession>A0A098TQD8</accession>
<reference evidence="2 3" key="1">
    <citation type="journal article" date="2014" name="Mol. Ecol.">
        <title>Evolution of Synechococcus.</title>
        <authorList>
            <person name="Dvorak P."/>
            <person name="Casamatta D."/>
            <person name="Hasler P."/>
            <person name="Poulickova A."/>
            <person name="Ondrej V."/>
            <person name="Sanges R."/>
        </authorList>
    </citation>
    <scope>NUCLEOTIDE SEQUENCE [LARGE SCALE GENOMIC DNA]</scope>
    <source>
        <strain evidence="2 3">CAUP A 1101</strain>
    </source>
</reference>
<dbReference type="Proteomes" id="UP000030170">
    <property type="component" value="Unassembled WGS sequence"/>
</dbReference>
<gene>
    <name evidence="2" type="ORF">DO97_03160</name>
</gene>
<organism evidence="2 3">
    <name type="scientific">Neosynechococcus sphagnicola sy1</name>
    <dbReference type="NCBI Taxonomy" id="1497020"/>
    <lineage>
        <taxon>Bacteria</taxon>
        <taxon>Bacillati</taxon>
        <taxon>Cyanobacteriota</taxon>
        <taxon>Cyanophyceae</taxon>
        <taxon>Neosynechococcales</taxon>
        <taxon>Neosynechococcaceae</taxon>
        <taxon>Neosynechococcus</taxon>
    </lineage>
</organism>
<feature type="transmembrane region" description="Helical" evidence="1">
    <location>
        <begin position="110"/>
        <end position="133"/>
    </location>
</feature>
<dbReference type="Pfam" id="PF04474">
    <property type="entry name" value="DUF554"/>
    <property type="match status" value="1"/>
</dbReference>
<keyword evidence="1" id="KW-1133">Transmembrane helix</keyword>
<keyword evidence="1" id="KW-0812">Transmembrane</keyword>